<dbReference type="PANTHER" id="PTHR33383">
    <property type="entry name" value="MEMBRANE PROTEIN INSERTION EFFICIENCY FACTOR-RELATED"/>
    <property type="match status" value="1"/>
</dbReference>
<comment type="subcellular location">
    <subcellularLocation>
        <location evidence="1">Cell membrane</location>
        <topology evidence="1">Peripheral membrane protein</topology>
        <orientation evidence="1">Cytoplasmic side</orientation>
    </subcellularLocation>
</comment>
<dbReference type="GO" id="GO:0005886">
    <property type="term" value="C:plasma membrane"/>
    <property type="evidence" value="ECO:0007669"/>
    <property type="project" value="UniProtKB-SubCell"/>
</dbReference>
<keyword evidence="1" id="KW-1003">Cell membrane</keyword>
<evidence type="ECO:0000256" key="1">
    <source>
        <dbReference type="HAMAP-Rule" id="MF_00386"/>
    </source>
</evidence>
<dbReference type="Proteomes" id="UP000177745">
    <property type="component" value="Unassembled WGS sequence"/>
</dbReference>
<dbReference type="EMBL" id="MGKY01000007">
    <property type="protein sequence ID" value="OGN34042.1"/>
    <property type="molecule type" value="Genomic_DNA"/>
</dbReference>
<evidence type="ECO:0000313" key="3">
    <source>
        <dbReference type="Proteomes" id="UP000177745"/>
    </source>
</evidence>
<comment type="function">
    <text evidence="1">Could be involved in insertion of integral membrane proteins into the membrane.</text>
</comment>
<proteinExistence type="inferred from homology"/>
<keyword evidence="1" id="KW-0472">Membrane</keyword>
<dbReference type="HAMAP" id="MF_00386">
    <property type="entry name" value="UPF0161_YidD"/>
    <property type="match status" value="1"/>
</dbReference>
<dbReference type="SMART" id="SM01234">
    <property type="entry name" value="Haemolytic"/>
    <property type="match status" value="1"/>
</dbReference>
<comment type="caution">
    <text evidence="2">The sequence shown here is derived from an EMBL/GenBank/DDBJ whole genome shotgun (WGS) entry which is preliminary data.</text>
</comment>
<dbReference type="NCBIfam" id="TIGR00278">
    <property type="entry name" value="membrane protein insertion efficiency factor YidD"/>
    <property type="match status" value="1"/>
</dbReference>
<dbReference type="PANTHER" id="PTHR33383:SF1">
    <property type="entry name" value="MEMBRANE PROTEIN INSERTION EFFICIENCY FACTOR-RELATED"/>
    <property type="match status" value="1"/>
</dbReference>
<dbReference type="Pfam" id="PF01809">
    <property type="entry name" value="YidD"/>
    <property type="match status" value="1"/>
</dbReference>
<comment type="similarity">
    <text evidence="1">Belongs to the UPF0161 family.</text>
</comment>
<protein>
    <recommendedName>
        <fullName evidence="1">Putative membrane protein insertion efficiency factor</fullName>
    </recommendedName>
</protein>
<dbReference type="InterPro" id="IPR002696">
    <property type="entry name" value="Membr_insert_effic_factor_YidD"/>
</dbReference>
<organism evidence="2 3">
    <name type="scientific">Candidatus Yanofskybacteria bacterium RIFCSPLOWO2_12_FULL_43_11b</name>
    <dbReference type="NCBI Taxonomy" id="1802710"/>
    <lineage>
        <taxon>Bacteria</taxon>
        <taxon>Candidatus Yanofskyibacteriota</taxon>
    </lineage>
</organism>
<name>A0A1F8H8U7_9BACT</name>
<dbReference type="AlphaFoldDB" id="A0A1F8H8U7"/>
<sequence>MITKKIIIKLIRFYKKAISPFWAGSPFGSFNSACRFYPTCSDYALDAVSKYGTGRGTLKAVGRVLRCNPFSKPGIDEA</sequence>
<evidence type="ECO:0000313" key="2">
    <source>
        <dbReference type="EMBL" id="OGN34042.1"/>
    </source>
</evidence>
<reference evidence="2 3" key="1">
    <citation type="journal article" date="2016" name="Nat. Commun.">
        <title>Thousands of microbial genomes shed light on interconnected biogeochemical processes in an aquifer system.</title>
        <authorList>
            <person name="Anantharaman K."/>
            <person name="Brown C.T."/>
            <person name="Hug L.A."/>
            <person name="Sharon I."/>
            <person name="Castelle C.J."/>
            <person name="Probst A.J."/>
            <person name="Thomas B.C."/>
            <person name="Singh A."/>
            <person name="Wilkins M.J."/>
            <person name="Karaoz U."/>
            <person name="Brodie E.L."/>
            <person name="Williams K.H."/>
            <person name="Hubbard S.S."/>
            <person name="Banfield J.F."/>
        </authorList>
    </citation>
    <scope>NUCLEOTIDE SEQUENCE [LARGE SCALE GENOMIC DNA]</scope>
</reference>
<gene>
    <name evidence="2" type="ORF">A3G51_01580</name>
</gene>
<accession>A0A1F8H8U7</accession>